<reference evidence="1" key="2">
    <citation type="journal article" date="2007" name="Science">
        <title>Draft genome sequence of the sexually transmitted pathogen Trichomonas vaginalis.</title>
        <authorList>
            <person name="Carlton J.M."/>
            <person name="Hirt R.P."/>
            <person name="Silva J.C."/>
            <person name="Delcher A.L."/>
            <person name="Schatz M."/>
            <person name="Zhao Q."/>
            <person name="Wortman J.R."/>
            <person name="Bidwell S.L."/>
            <person name="Alsmark U.C.M."/>
            <person name="Besteiro S."/>
            <person name="Sicheritz-Ponten T."/>
            <person name="Noel C.J."/>
            <person name="Dacks J.B."/>
            <person name="Foster P.G."/>
            <person name="Simillion C."/>
            <person name="Van de Peer Y."/>
            <person name="Miranda-Saavedra D."/>
            <person name="Barton G.J."/>
            <person name="Westrop G.D."/>
            <person name="Mueller S."/>
            <person name="Dessi D."/>
            <person name="Fiori P.L."/>
            <person name="Ren Q."/>
            <person name="Paulsen I."/>
            <person name="Zhang H."/>
            <person name="Bastida-Corcuera F.D."/>
            <person name="Simoes-Barbosa A."/>
            <person name="Brown M.T."/>
            <person name="Hayes R.D."/>
            <person name="Mukherjee M."/>
            <person name="Okumura C.Y."/>
            <person name="Schneider R."/>
            <person name="Smith A.J."/>
            <person name="Vanacova S."/>
            <person name="Villalvazo M."/>
            <person name="Haas B.J."/>
            <person name="Pertea M."/>
            <person name="Feldblyum T.V."/>
            <person name="Utterback T.R."/>
            <person name="Shu C.L."/>
            <person name="Osoegawa K."/>
            <person name="de Jong P.J."/>
            <person name="Hrdy I."/>
            <person name="Horvathova L."/>
            <person name="Zubacova Z."/>
            <person name="Dolezal P."/>
            <person name="Malik S.B."/>
            <person name="Logsdon J.M. Jr."/>
            <person name="Henze K."/>
            <person name="Gupta A."/>
            <person name="Wang C.C."/>
            <person name="Dunne R.L."/>
            <person name="Upcroft J.A."/>
            <person name="Upcroft P."/>
            <person name="White O."/>
            <person name="Salzberg S.L."/>
            <person name="Tang P."/>
            <person name="Chiu C.-H."/>
            <person name="Lee Y.-S."/>
            <person name="Embley T.M."/>
            <person name="Coombs G.H."/>
            <person name="Mottram J.C."/>
            <person name="Tachezy J."/>
            <person name="Fraser-Liggett C.M."/>
            <person name="Johnson P.J."/>
        </authorList>
    </citation>
    <scope>NUCLEOTIDE SEQUENCE [LARGE SCALE GENOMIC DNA]</scope>
    <source>
        <strain evidence="1">G3</strain>
    </source>
</reference>
<reference evidence="1" key="1">
    <citation type="submission" date="2006-10" db="EMBL/GenBank/DDBJ databases">
        <authorList>
            <person name="Amadeo P."/>
            <person name="Zhao Q."/>
            <person name="Wortman J."/>
            <person name="Fraser-Liggett C."/>
            <person name="Carlton J."/>
        </authorList>
    </citation>
    <scope>NUCLEOTIDE SEQUENCE</scope>
    <source>
        <strain evidence="1">G3</strain>
    </source>
</reference>
<dbReference type="VEuPathDB" id="TrichDB:TVAGG3_0353270"/>
<accession>A2EWC3</accession>
<organism evidence="1 2">
    <name type="scientific">Trichomonas vaginalis (strain ATCC PRA-98 / G3)</name>
    <dbReference type="NCBI Taxonomy" id="412133"/>
    <lineage>
        <taxon>Eukaryota</taxon>
        <taxon>Metamonada</taxon>
        <taxon>Parabasalia</taxon>
        <taxon>Trichomonadida</taxon>
        <taxon>Trichomonadidae</taxon>
        <taxon>Trichomonas</taxon>
    </lineage>
</organism>
<sequence>MSRGKNVLKTILCKLYQISFILSAAEILEKTSVPCEIRLCDKYFNFLTNSTNDFDRYSISSMLVQAPKTDELYIELRRKEFEKYCKYIAMKQVVTERPKKMRIVLV</sequence>
<dbReference type="AlphaFoldDB" id="A2EWC3"/>
<protein>
    <submittedName>
        <fullName evidence="1">Uncharacterized protein</fullName>
    </submittedName>
</protein>
<name>A2EWC3_TRIV3</name>
<keyword evidence="2" id="KW-1185">Reference proteome</keyword>
<dbReference type="EMBL" id="DS113517">
    <property type="protein sequence ID" value="EAY03027.1"/>
    <property type="molecule type" value="Genomic_DNA"/>
</dbReference>
<gene>
    <name evidence="1" type="ORF">TVAG_143270</name>
</gene>
<dbReference type="VEuPathDB" id="TrichDB:TVAG_143270"/>
<evidence type="ECO:0000313" key="2">
    <source>
        <dbReference type="Proteomes" id="UP000001542"/>
    </source>
</evidence>
<evidence type="ECO:0000313" key="1">
    <source>
        <dbReference type="EMBL" id="EAY03027.1"/>
    </source>
</evidence>
<dbReference type="InParanoid" id="A2EWC3"/>
<dbReference type="KEGG" id="tva:4760874"/>
<dbReference type="RefSeq" id="XP_001315250.1">
    <property type="nucleotide sequence ID" value="XM_001315215.1"/>
</dbReference>
<proteinExistence type="predicted"/>
<dbReference type="Proteomes" id="UP000001542">
    <property type="component" value="Unassembled WGS sequence"/>
</dbReference>